<proteinExistence type="predicted"/>
<sequence length="215" mass="25300">MIYLARKWDEQRAKDMITETIKWWKASNMDNIHKEDWSSYEKDYPIYLDGVDKNGQPIFAYAIGEWDLRQAVVQGRLKGVIRWMFKRRDEIHAKVRELQRQGQINGTQWNLVVNLDKFNSKQHLCAQCLRLYTDWVTTLEAHYPSSQDKIFVINSPSTFQVVMNLIRPLLTPSTRNAIKILGTNMNEWSNTLFAEIARDQLPEGFGGTRNYTLHF</sequence>
<dbReference type="Pfam" id="PF00650">
    <property type="entry name" value="CRAL_TRIO"/>
    <property type="match status" value="1"/>
</dbReference>
<dbReference type="OMA" id="ITETIKW"/>
<dbReference type="Proteomes" id="UP000198287">
    <property type="component" value="Unassembled WGS sequence"/>
</dbReference>
<dbReference type="Gene3D" id="3.40.525.10">
    <property type="entry name" value="CRAL-TRIO lipid binding domain"/>
    <property type="match status" value="1"/>
</dbReference>
<dbReference type="PANTHER" id="PTHR23324:SF83">
    <property type="entry name" value="SEC14-LIKE PROTEIN 2"/>
    <property type="match status" value="1"/>
</dbReference>
<evidence type="ECO:0000313" key="2">
    <source>
        <dbReference type="EMBL" id="OXA59719.1"/>
    </source>
</evidence>
<dbReference type="AlphaFoldDB" id="A0A226EQE2"/>
<keyword evidence="3" id="KW-1185">Reference proteome</keyword>
<dbReference type="SMART" id="SM00516">
    <property type="entry name" value="SEC14"/>
    <property type="match status" value="1"/>
</dbReference>
<accession>A0A226EQE2</accession>
<dbReference type="SUPFAM" id="SSF52087">
    <property type="entry name" value="CRAL/TRIO domain"/>
    <property type="match status" value="1"/>
</dbReference>
<evidence type="ECO:0000313" key="3">
    <source>
        <dbReference type="Proteomes" id="UP000198287"/>
    </source>
</evidence>
<dbReference type="SUPFAM" id="SSF46938">
    <property type="entry name" value="CRAL/TRIO N-terminal domain"/>
    <property type="match status" value="1"/>
</dbReference>
<dbReference type="InterPro" id="IPR036273">
    <property type="entry name" value="CRAL/TRIO_N_dom_sf"/>
</dbReference>
<dbReference type="PANTHER" id="PTHR23324">
    <property type="entry name" value="SEC14 RELATED PROTEIN"/>
    <property type="match status" value="1"/>
</dbReference>
<comment type="caution">
    <text evidence="2">The sequence shown here is derived from an EMBL/GenBank/DDBJ whole genome shotgun (WGS) entry which is preliminary data.</text>
</comment>
<dbReference type="OrthoDB" id="1434354at2759"/>
<evidence type="ECO:0000259" key="1">
    <source>
        <dbReference type="PROSITE" id="PS50191"/>
    </source>
</evidence>
<organism evidence="2 3">
    <name type="scientific">Folsomia candida</name>
    <name type="common">Springtail</name>
    <dbReference type="NCBI Taxonomy" id="158441"/>
    <lineage>
        <taxon>Eukaryota</taxon>
        <taxon>Metazoa</taxon>
        <taxon>Ecdysozoa</taxon>
        <taxon>Arthropoda</taxon>
        <taxon>Hexapoda</taxon>
        <taxon>Collembola</taxon>
        <taxon>Entomobryomorpha</taxon>
        <taxon>Isotomoidea</taxon>
        <taxon>Isotomidae</taxon>
        <taxon>Proisotominae</taxon>
        <taxon>Folsomia</taxon>
    </lineage>
</organism>
<feature type="domain" description="CRAL-TRIO" evidence="1">
    <location>
        <begin position="36"/>
        <end position="213"/>
    </location>
</feature>
<dbReference type="PROSITE" id="PS50191">
    <property type="entry name" value="CRAL_TRIO"/>
    <property type="match status" value="1"/>
</dbReference>
<dbReference type="InterPro" id="IPR051064">
    <property type="entry name" value="SEC14/CRAL-TRIO_domain"/>
</dbReference>
<dbReference type="GO" id="GO:0005737">
    <property type="term" value="C:cytoplasm"/>
    <property type="evidence" value="ECO:0007669"/>
    <property type="project" value="TreeGrafter"/>
</dbReference>
<dbReference type="InterPro" id="IPR001251">
    <property type="entry name" value="CRAL-TRIO_dom"/>
</dbReference>
<dbReference type="EMBL" id="LNIX01000002">
    <property type="protein sequence ID" value="OXA59719.1"/>
    <property type="molecule type" value="Genomic_DNA"/>
</dbReference>
<dbReference type="InterPro" id="IPR036865">
    <property type="entry name" value="CRAL-TRIO_dom_sf"/>
</dbReference>
<dbReference type="CDD" id="cd00170">
    <property type="entry name" value="SEC14"/>
    <property type="match status" value="1"/>
</dbReference>
<reference evidence="2 3" key="1">
    <citation type="submission" date="2015-12" db="EMBL/GenBank/DDBJ databases">
        <title>The genome of Folsomia candida.</title>
        <authorList>
            <person name="Faddeeva A."/>
            <person name="Derks M.F."/>
            <person name="Anvar Y."/>
            <person name="Smit S."/>
            <person name="Van Straalen N."/>
            <person name="Roelofs D."/>
        </authorList>
    </citation>
    <scope>NUCLEOTIDE SEQUENCE [LARGE SCALE GENOMIC DNA]</scope>
    <source>
        <strain evidence="2 3">VU population</strain>
        <tissue evidence="2">Whole body</tissue>
    </source>
</reference>
<gene>
    <name evidence="2" type="ORF">Fcan01_04675</name>
</gene>
<name>A0A226EQE2_FOLCA</name>
<protein>
    <recommendedName>
        <fullName evidence="1">CRAL-TRIO domain-containing protein</fullName>
    </recommendedName>
</protein>